<dbReference type="PANTHER" id="PTHR42840">
    <property type="entry name" value="NAD(P)-BINDING ROSSMANN-FOLD SUPERFAMILY PROTEIN-RELATED"/>
    <property type="match status" value="1"/>
</dbReference>
<dbReference type="Gene3D" id="3.40.50.720">
    <property type="entry name" value="NAD(P)-binding Rossmann-like Domain"/>
    <property type="match status" value="1"/>
</dbReference>
<dbReference type="InterPro" id="IPR036291">
    <property type="entry name" value="NAD(P)-bd_dom_sf"/>
</dbReference>
<dbReference type="FunFam" id="3.30.360.10:FF:000023">
    <property type="entry name" value="Inositol 2-dehydrogenase"/>
    <property type="match status" value="1"/>
</dbReference>
<dbReference type="Pfam" id="PF01408">
    <property type="entry name" value="GFO_IDH_MocA"/>
    <property type="match status" value="1"/>
</dbReference>
<proteinExistence type="inferred from homology"/>
<dbReference type="SUPFAM" id="SSF51735">
    <property type="entry name" value="NAD(P)-binding Rossmann-fold domains"/>
    <property type="match status" value="1"/>
</dbReference>
<comment type="similarity">
    <text evidence="1">Belongs to the Gfo/Idh/MocA family.</text>
</comment>
<gene>
    <name evidence="5" type="ordered locus">TREPR_0399</name>
</gene>
<dbReference type="Gene3D" id="3.30.360.10">
    <property type="entry name" value="Dihydrodipicolinate Reductase, domain 2"/>
    <property type="match status" value="1"/>
</dbReference>
<dbReference type="PANTHER" id="PTHR42840:SF3">
    <property type="entry name" value="BINDING ROSSMANN FOLD OXIDOREDUCTASE, PUTATIVE (AFU_ORTHOLOGUE AFUA_2G10240)-RELATED"/>
    <property type="match status" value="1"/>
</dbReference>
<feature type="domain" description="GFO/IDH/MocA-like oxidoreductase" evidence="4">
    <location>
        <begin position="169"/>
        <end position="289"/>
    </location>
</feature>
<protein>
    <submittedName>
        <fullName evidence="5">Inositol 2-dehydrogenase</fullName>
        <ecNumber evidence="5">1.1.1.18</ecNumber>
    </submittedName>
</protein>
<name>F5YMA3_TREPZ</name>
<dbReference type="HOGENOM" id="CLU_023194_0_3_12"/>
<evidence type="ECO:0000313" key="5">
    <source>
        <dbReference type="EMBL" id="AEF83751.1"/>
    </source>
</evidence>
<dbReference type="EMBL" id="CP001843">
    <property type="protein sequence ID" value="AEF83751.1"/>
    <property type="molecule type" value="Genomic_DNA"/>
</dbReference>
<reference evidence="6" key="1">
    <citation type="submission" date="2009-12" db="EMBL/GenBank/DDBJ databases">
        <title>Complete sequence of Treponema primitia strain ZAS-2.</title>
        <authorList>
            <person name="Tetu S.G."/>
            <person name="Matson E."/>
            <person name="Ren Q."/>
            <person name="Seshadri R."/>
            <person name="Elbourne L."/>
            <person name="Hassan K.A."/>
            <person name="Durkin A."/>
            <person name="Radune D."/>
            <person name="Mohamoud Y."/>
            <person name="Shay R."/>
            <person name="Jin S."/>
            <person name="Zhang X."/>
            <person name="Lucey K."/>
            <person name="Ballor N.R."/>
            <person name="Ottesen E."/>
            <person name="Rosenthal R."/>
            <person name="Allen A."/>
            <person name="Leadbetter J.R."/>
            <person name="Paulsen I.T."/>
        </authorList>
    </citation>
    <scope>NUCLEOTIDE SEQUENCE [LARGE SCALE GENOMIC DNA]</scope>
    <source>
        <strain evidence="6">ATCC BAA-887 / DSM 12427 / ZAS-2</strain>
    </source>
</reference>
<dbReference type="STRING" id="545694.TREPR_0399"/>
<dbReference type="PRINTS" id="PR01775">
    <property type="entry name" value="GLFROXRDTASE"/>
</dbReference>
<dbReference type="AlphaFoldDB" id="F5YMA3"/>
<dbReference type="InterPro" id="IPR030827">
    <property type="entry name" value="Myo_inos_IolG"/>
</dbReference>
<dbReference type="NCBIfam" id="TIGR04380">
    <property type="entry name" value="myo_inos_iolG"/>
    <property type="match status" value="1"/>
</dbReference>
<dbReference type="GO" id="GO:0050112">
    <property type="term" value="F:inositol 2-dehydrogenase (NAD+) activity"/>
    <property type="evidence" value="ECO:0007669"/>
    <property type="project" value="UniProtKB-EC"/>
</dbReference>
<keyword evidence="6" id="KW-1185">Reference proteome</keyword>
<evidence type="ECO:0000259" key="4">
    <source>
        <dbReference type="Pfam" id="PF22725"/>
    </source>
</evidence>
<feature type="domain" description="Gfo/Idh/MocA-like oxidoreductase N-terminal" evidence="3">
    <location>
        <begin position="40"/>
        <end position="161"/>
    </location>
</feature>
<dbReference type="SUPFAM" id="SSF55347">
    <property type="entry name" value="Glyceraldehyde-3-phosphate dehydrogenase-like, C-terminal domain"/>
    <property type="match status" value="1"/>
</dbReference>
<reference evidence="5 6" key="2">
    <citation type="journal article" date="2011" name="ISME J.">
        <title>RNA-seq reveals cooperative metabolic interactions between two termite-gut spirochete species in co-culture.</title>
        <authorList>
            <person name="Rosenthal A.Z."/>
            <person name="Matson E.G."/>
            <person name="Eldar A."/>
            <person name="Leadbetter J.R."/>
        </authorList>
    </citation>
    <scope>NUCLEOTIDE SEQUENCE [LARGE SCALE GENOMIC DNA]</scope>
    <source>
        <strain evidence="6">ATCC BAA-887 / DSM 12427 / ZAS-2</strain>
    </source>
</reference>
<organism evidence="5 6">
    <name type="scientific">Treponema primitia (strain ATCC BAA-887 / DSM 12427 / ZAS-2)</name>
    <dbReference type="NCBI Taxonomy" id="545694"/>
    <lineage>
        <taxon>Bacteria</taxon>
        <taxon>Pseudomonadati</taxon>
        <taxon>Spirochaetota</taxon>
        <taxon>Spirochaetia</taxon>
        <taxon>Spirochaetales</taxon>
        <taxon>Treponemataceae</taxon>
        <taxon>Treponema</taxon>
    </lineage>
</organism>
<accession>F5YMA3</accession>
<dbReference type="Pfam" id="PF22725">
    <property type="entry name" value="GFO_IDH_MocA_C3"/>
    <property type="match status" value="1"/>
</dbReference>
<dbReference type="InterPro" id="IPR055170">
    <property type="entry name" value="GFO_IDH_MocA-like_dom"/>
</dbReference>
<sequence length="376" mass="41192">MRKDFTNFNYEYIIIITFSYNSHTDYMAIQTRSNTMADRLKIGIVGAGRIGKIHIENIARFIPQAKLEGLADIMLTPEQEAWAKGLGARIVSKNPQDLFKDPEINAVIICSSTDTHADLTVAAAQAGKHIFCEKPIDLTVSKVRAALDAAKKAGVKLQIGFNRRFDHNFARVRKYTLDGAIGDVQLVKITSRDPAPPPIAYVKVSGGIFMDMMIHDFDMARFQAGSEITEVYAAGAVLVDPEIGKAGDIDTAIVTLKFANGAIGVIDNSRKAAYGYDQRVEVFGSKGAAQAENDLPNTVKLSNETSVSAEKPLYFFLERYKQAFVDEMISFTDSILNNKPIAVTGEDGLANMYAALAALKSVKEKRPVSIEEIKAQ</sequence>
<evidence type="ECO:0000259" key="3">
    <source>
        <dbReference type="Pfam" id="PF01408"/>
    </source>
</evidence>
<dbReference type="EC" id="1.1.1.18" evidence="5"/>
<dbReference type="eggNOG" id="COG0673">
    <property type="taxonomic scope" value="Bacteria"/>
</dbReference>
<keyword evidence="2 5" id="KW-0560">Oxidoreductase</keyword>
<dbReference type="KEGG" id="tpi:TREPR_0399"/>
<evidence type="ECO:0000313" key="6">
    <source>
        <dbReference type="Proteomes" id="UP000009223"/>
    </source>
</evidence>
<evidence type="ECO:0000256" key="2">
    <source>
        <dbReference type="ARBA" id="ARBA00023002"/>
    </source>
</evidence>
<evidence type="ECO:0000256" key="1">
    <source>
        <dbReference type="ARBA" id="ARBA00010928"/>
    </source>
</evidence>
<dbReference type="InterPro" id="IPR008354">
    <property type="entry name" value="Glc-Fru_OxRdtase_bac"/>
</dbReference>
<dbReference type="InterPro" id="IPR000683">
    <property type="entry name" value="Gfo/Idh/MocA-like_OxRdtase_N"/>
</dbReference>
<dbReference type="Proteomes" id="UP000009223">
    <property type="component" value="Chromosome"/>
</dbReference>
<dbReference type="GO" id="GO:0000166">
    <property type="term" value="F:nucleotide binding"/>
    <property type="evidence" value="ECO:0007669"/>
    <property type="project" value="InterPro"/>
</dbReference>